<keyword evidence="5 6" id="KW-0472">Membrane</keyword>
<evidence type="ECO:0000256" key="2">
    <source>
        <dbReference type="ARBA" id="ARBA00022475"/>
    </source>
</evidence>
<evidence type="ECO:0000313" key="9">
    <source>
        <dbReference type="Proteomes" id="UP001232750"/>
    </source>
</evidence>
<keyword evidence="9" id="KW-1185">Reference proteome</keyword>
<name>A0ABT7DL80_9ACTN</name>
<keyword evidence="3 6" id="KW-0812">Transmembrane</keyword>
<proteinExistence type="predicted"/>
<protein>
    <submittedName>
        <fullName evidence="8">Type II secretion system F family protein</fullName>
    </submittedName>
</protein>
<dbReference type="RefSeq" id="WP_283831638.1">
    <property type="nucleotide sequence ID" value="NZ_JASJEU010000012.1"/>
</dbReference>
<keyword evidence="2" id="KW-1003">Cell membrane</keyword>
<dbReference type="Pfam" id="PF00482">
    <property type="entry name" value="T2SSF"/>
    <property type="match status" value="1"/>
</dbReference>
<organism evidence="8 9">
    <name type="scientific">Gordonibacter faecis</name>
    <dbReference type="NCBI Taxonomy" id="3047475"/>
    <lineage>
        <taxon>Bacteria</taxon>
        <taxon>Bacillati</taxon>
        <taxon>Actinomycetota</taxon>
        <taxon>Coriobacteriia</taxon>
        <taxon>Eggerthellales</taxon>
        <taxon>Eggerthellaceae</taxon>
        <taxon>Gordonibacter</taxon>
    </lineage>
</organism>
<gene>
    <name evidence="8" type="ORF">QNJ86_05695</name>
</gene>
<comment type="caution">
    <text evidence="8">The sequence shown here is derived from an EMBL/GenBank/DDBJ whole genome shotgun (WGS) entry which is preliminary data.</text>
</comment>
<sequence>MGASVVVLALLLAVGGAAGLAVYEVLVRSHAPALRVGARGEGAAVAGAGSRGRAASGTSGAKGTSEKDLAYGRFAQVIGRATRAIEHALPMARSDSEAYRELLSGAGWDIAPETWRGLRVLAAAAGALVACALTVPGGQLAPPAVCAFAAVAAVAGWALPRLVLARAEQRRRRAIERQLPDAMELLGIAVAAGSPVEQCFREVARNLEKPLSEEFEAVDREVNLLGHTREQAFEHLAKRCRSRDVAAFTAQLAQAVNQGSSVAEGLTAQAELARATAQAAAIERIRKMPTKLDIVLSFCFLPPTIALVVAPTVVNLMQFLNDTLQ</sequence>
<feature type="domain" description="Type II secretion system protein GspF" evidence="7">
    <location>
        <begin position="183"/>
        <end position="309"/>
    </location>
</feature>
<evidence type="ECO:0000256" key="3">
    <source>
        <dbReference type="ARBA" id="ARBA00022692"/>
    </source>
</evidence>
<dbReference type="EMBL" id="JASJEU010000012">
    <property type="protein sequence ID" value="MDJ1650284.1"/>
    <property type="molecule type" value="Genomic_DNA"/>
</dbReference>
<evidence type="ECO:0000256" key="6">
    <source>
        <dbReference type="SAM" id="Phobius"/>
    </source>
</evidence>
<evidence type="ECO:0000256" key="1">
    <source>
        <dbReference type="ARBA" id="ARBA00004651"/>
    </source>
</evidence>
<evidence type="ECO:0000313" key="8">
    <source>
        <dbReference type="EMBL" id="MDJ1650284.1"/>
    </source>
</evidence>
<feature type="transmembrane region" description="Helical" evidence="6">
    <location>
        <begin position="140"/>
        <end position="164"/>
    </location>
</feature>
<dbReference type="Proteomes" id="UP001232750">
    <property type="component" value="Unassembled WGS sequence"/>
</dbReference>
<keyword evidence="4 6" id="KW-1133">Transmembrane helix</keyword>
<feature type="transmembrane region" description="Helical" evidence="6">
    <location>
        <begin position="294"/>
        <end position="314"/>
    </location>
</feature>
<evidence type="ECO:0000256" key="4">
    <source>
        <dbReference type="ARBA" id="ARBA00022989"/>
    </source>
</evidence>
<dbReference type="InterPro" id="IPR018076">
    <property type="entry name" value="T2SS_GspF_dom"/>
</dbReference>
<accession>A0ABT7DL80</accession>
<evidence type="ECO:0000259" key="7">
    <source>
        <dbReference type="Pfam" id="PF00482"/>
    </source>
</evidence>
<reference evidence="8 9" key="1">
    <citation type="submission" date="2023-05" db="EMBL/GenBank/DDBJ databases">
        <title>Gordonibacter KGMB12511T sp. nov., isolated from faeces of healthy Korean.</title>
        <authorList>
            <person name="Kim H.S."/>
            <person name="Kim J.-S."/>
            <person name="Suh M.K."/>
            <person name="Eom M.K."/>
            <person name="Do H.E."/>
            <person name="Lee J.-S."/>
        </authorList>
    </citation>
    <scope>NUCLEOTIDE SEQUENCE [LARGE SCALE GENOMIC DNA]</scope>
    <source>
        <strain evidence="8 9">KGMB12511</strain>
    </source>
</reference>
<comment type="subcellular location">
    <subcellularLocation>
        <location evidence="1">Cell membrane</location>
        <topology evidence="1">Multi-pass membrane protein</topology>
    </subcellularLocation>
</comment>
<dbReference type="PANTHER" id="PTHR35007">
    <property type="entry name" value="INTEGRAL MEMBRANE PROTEIN-RELATED"/>
    <property type="match status" value="1"/>
</dbReference>
<evidence type="ECO:0000256" key="5">
    <source>
        <dbReference type="ARBA" id="ARBA00023136"/>
    </source>
</evidence>
<dbReference type="PANTHER" id="PTHR35007:SF2">
    <property type="entry name" value="PILUS ASSEMBLE PROTEIN"/>
    <property type="match status" value="1"/>
</dbReference>